<reference evidence="8 9" key="1">
    <citation type="journal article" date="2007" name="Nat. Biotechnol.">
        <title>Genome sequence of the lignocellulose-bioconverting and xylose-fermenting yeast Pichia stipitis.</title>
        <authorList>
            <person name="Jeffries T.W."/>
            <person name="Grigoriev I.V."/>
            <person name="Grimwood J."/>
            <person name="Laplaza J.M."/>
            <person name="Aerts A."/>
            <person name="Salamov A."/>
            <person name="Schmutz J."/>
            <person name="Lindquist E."/>
            <person name="Dehal P."/>
            <person name="Shapiro H."/>
            <person name="Jin Y.S."/>
            <person name="Passoth V."/>
            <person name="Richardson P.M."/>
        </authorList>
    </citation>
    <scope>NUCLEOTIDE SEQUENCE [LARGE SCALE GENOMIC DNA]</scope>
    <source>
        <strain evidence="9">ATCC 58785 / CBS 6054 / NBRC 10063 / NRRL Y-11545</strain>
    </source>
</reference>
<dbReference type="PANTHER" id="PTHR19932:SF10">
    <property type="entry name" value="WD REPEAT AND HMG-BOX DNA-BINDING PROTEIN 1"/>
    <property type="match status" value="1"/>
</dbReference>
<dbReference type="Pfam" id="PF20946">
    <property type="entry name" value="Ctf4_C"/>
    <property type="match status" value="1"/>
</dbReference>
<evidence type="ECO:0000313" key="9">
    <source>
        <dbReference type="Proteomes" id="UP000002258"/>
    </source>
</evidence>
<dbReference type="PANTHER" id="PTHR19932">
    <property type="entry name" value="WD REPEAT AND HMG-BOX DNA BINDING PROTEIN"/>
    <property type="match status" value="1"/>
</dbReference>
<dbReference type="GO" id="GO:0006281">
    <property type="term" value="P:DNA repair"/>
    <property type="evidence" value="ECO:0007669"/>
    <property type="project" value="TreeGrafter"/>
</dbReference>
<name>A3LQL0_PICST</name>
<proteinExistence type="predicted"/>
<keyword evidence="2" id="KW-0853">WD repeat</keyword>
<feature type="domain" description="WDHD1/CFT4 second beta-propeller" evidence="6">
    <location>
        <begin position="418"/>
        <end position="739"/>
    </location>
</feature>
<dbReference type="eggNOG" id="KOG1274">
    <property type="taxonomic scope" value="Eukaryota"/>
</dbReference>
<feature type="region of interest" description="Disordered" evidence="5">
    <location>
        <begin position="755"/>
        <end position="775"/>
    </location>
</feature>
<dbReference type="KEGG" id="pic:PICST_30358"/>
<dbReference type="InParanoid" id="A3LQL0"/>
<dbReference type="AlphaFoldDB" id="A3LQL0"/>
<dbReference type="Proteomes" id="UP000002258">
    <property type="component" value="Chromosome 2"/>
</dbReference>
<gene>
    <name evidence="8" type="ORF">PICST_30358</name>
</gene>
<keyword evidence="3" id="KW-0677">Repeat</keyword>
<dbReference type="SUPFAM" id="SSF50978">
    <property type="entry name" value="WD40 repeat-like"/>
    <property type="match status" value="1"/>
</dbReference>
<dbReference type="GO" id="GO:0043596">
    <property type="term" value="C:nuclear replication fork"/>
    <property type="evidence" value="ECO:0007669"/>
    <property type="project" value="TreeGrafter"/>
</dbReference>
<feature type="compositionally biased region" description="Acidic residues" evidence="5">
    <location>
        <begin position="755"/>
        <end position="764"/>
    </location>
</feature>
<protein>
    <submittedName>
        <fullName evidence="8">DNA polymerase alpha binding protein</fullName>
    </submittedName>
</protein>
<dbReference type="EMBL" id="CP000496">
    <property type="protein sequence ID" value="ABN64703.2"/>
    <property type="molecule type" value="Genomic_DNA"/>
</dbReference>
<dbReference type="GO" id="GO:0003682">
    <property type="term" value="F:chromatin binding"/>
    <property type="evidence" value="ECO:0007669"/>
    <property type="project" value="TreeGrafter"/>
</dbReference>
<feature type="region of interest" description="Disordered" evidence="5">
    <location>
        <begin position="325"/>
        <end position="405"/>
    </location>
</feature>
<evidence type="ECO:0000259" key="6">
    <source>
        <dbReference type="Pfam" id="PF12341"/>
    </source>
</evidence>
<evidence type="ECO:0000256" key="1">
    <source>
        <dbReference type="ARBA" id="ARBA00004123"/>
    </source>
</evidence>
<dbReference type="HOGENOM" id="CLU_004219_2_0_1"/>
<evidence type="ECO:0000259" key="7">
    <source>
        <dbReference type="Pfam" id="PF20946"/>
    </source>
</evidence>
<evidence type="ECO:0000313" key="8">
    <source>
        <dbReference type="EMBL" id="ABN64703.2"/>
    </source>
</evidence>
<sequence length="886" mass="99683">MATRGKIAAFPDGNSFVAYNDSVDNLVIGNSEGLVKVFNIHEPDLEPTSIDILENLTSLSNHGAKLLITTTGGELELIDLKSSESKGSIYRSGLPLRDSLFINEGKRVLCGGDDNKLVVIDLENGNNTSSVSLSDQFLSVAYNYTGELLAVGLSSGDVQLYSVTNEQPNLIHTIPNVLVSKIHTSMDKIDYNEEHEDELVSTRPQWTSDGRYLLVPTAVNKISVFDRSNWAEPIKSFDSEAKIIDFRLSPTSDHLAVLDFDGVVRLFDFDSKKTLREIELDLDGKFPLNLAWKDTQLFVGTTDGSILTFKDVVDSATTREINRLFMGEADESDGEDSNTEELGQDEEENEEEAPDVKSELSKPGYRLHAEDSLVIDQDEDDMPDYSNDRRKRHKPNGYSAPRQTTARSFGTVIEGEIKPYSPGSTPWNSENKGSATVERRYLSMNSIGYSWVVKSSSGTDGMSQQTVSVTFFDRGLHKDYHFVDYNGYDLCSINEKGALFASSGYSSKSALDNGRIYYRKHDSEQDAWERRIPLLRGEYITSVCVTNSHLLANMSDESYITVATNFGYVRFYNLHGLCVNLLKMTPVVTMISSSNSVLFIINQVAANLYSYSLVDMNQDYKFIQQDVLLPLKKHADSPDIPLIKGIFFNEYNDPCIIPGIDDTLLILQSWREANNARWVPILNCHNAVTDYGNDNRKGWKCWPLGVYDDQLNCLILKNNHEHPGFPLPIPIVLNIELPILIKDKSKKKKNDILEEELGDSDAEEPEVKQDDPEENFLRSRTFGSLAFDSHNDDNTEETEEGQIEERLNEYMALFDRSLLKLFGESCKDQRLNKALSVAKLMKTDKALMAASKISERMQFMNLATKIGELREKLLNEAEEVDEEEDD</sequence>
<dbReference type="GO" id="GO:0006261">
    <property type="term" value="P:DNA-templated DNA replication"/>
    <property type="evidence" value="ECO:0007669"/>
    <property type="project" value="TreeGrafter"/>
</dbReference>
<comment type="subcellular location">
    <subcellularLocation>
        <location evidence="1">Nucleus</location>
    </subcellularLocation>
</comment>
<dbReference type="OrthoDB" id="427368at2759"/>
<organism evidence="8 9">
    <name type="scientific">Scheffersomyces stipitis (strain ATCC 58785 / CBS 6054 / NBRC 10063 / NRRL Y-11545)</name>
    <name type="common">Yeast</name>
    <name type="synonym">Pichia stipitis</name>
    <dbReference type="NCBI Taxonomy" id="322104"/>
    <lineage>
        <taxon>Eukaryota</taxon>
        <taxon>Fungi</taxon>
        <taxon>Dikarya</taxon>
        <taxon>Ascomycota</taxon>
        <taxon>Saccharomycotina</taxon>
        <taxon>Pichiomycetes</taxon>
        <taxon>Debaryomycetaceae</taxon>
        <taxon>Scheffersomyces</taxon>
    </lineage>
</organism>
<dbReference type="Pfam" id="PF12341">
    <property type="entry name" value="Mcl1_mid"/>
    <property type="match status" value="1"/>
</dbReference>
<dbReference type="RefSeq" id="XP_001382732.2">
    <property type="nucleotide sequence ID" value="XM_001382695.1"/>
</dbReference>
<dbReference type="FunCoup" id="A3LQL0">
    <property type="interactions" value="360"/>
</dbReference>
<dbReference type="GO" id="GO:0000278">
    <property type="term" value="P:mitotic cell cycle"/>
    <property type="evidence" value="ECO:0007669"/>
    <property type="project" value="TreeGrafter"/>
</dbReference>
<evidence type="ECO:0000256" key="4">
    <source>
        <dbReference type="ARBA" id="ARBA00023242"/>
    </source>
</evidence>
<dbReference type="InterPro" id="IPR022100">
    <property type="entry name" value="WDHD1/CFT4_beta-prop_2nd"/>
</dbReference>
<dbReference type="InterPro" id="IPR036322">
    <property type="entry name" value="WD40_repeat_dom_sf"/>
</dbReference>
<dbReference type="InterPro" id="IPR015943">
    <property type="entry name" value="WD40/YVTN_repeat-like_dom_sf"/>
</dbReference>
<dbReference type="InterPro" id="IPR048591">
    <property type="entry name" value="WDHD1/CFT4_hel"/>
</dbReference>
<evidence type="ECO:0000256" key="2">
    <source>
        <dbReference type="ARBA" id="ARBA00022574"/>
    </source>
</evidence>
<accession>A3LQL0</accession>
<keyword evidence="9" id="KW-1185">Reference proteome</keyword>
<evidence type="ECO:0000256" key="5">
    <source>
        <dbReference type="SAM" id="MobiDB-lite"/>
    </source>
</evidence>
<keyword evidence="4" id="KW-0539">Nucleus</keyword>
<dbReference type="OMA" id="RYAHTNG"/>
<dbReference type="STRING" id="322104.A3LQL0"/>
<dbReference type="GeneID" id="4837498"/>
<feature type="domain" description="WDHD1/CFT4 helical bundle" evidence="7">
    <location>
        <begin position="772"/>
        <end position="874"/>
    </location>
</feature>
<dbReference type="Gene3D" id="2.130.10.10">
    <property type="entry name" value="YVTN repeat-like/Quinoprotein amine dehydrogenase"/>
    <property type="match status" value="2"/>
</dbReference>
<evidence type="ECO:0000256" key="3">
    <source>
        <dbReference type="ARBA" id="ARBA00022737"/>
    </source>
</evidence>
<feature type="compositionally biased region" description="Acidic residues" evidence="5">
    <location>
        <begin position="328"/>
        <end position="353"/>
    </location>
</feature>